<protein>
    <recommendedName>
        <fullName evidence="9">Mitochondrial pyruvate carrier</fullName>
    </recommendedName>
</protein>
<evidence type="ECO:0000256" key="3">
    <source>
        <dbReference type="ARBA" id="ARBA00022448"/>
    </source>
</evidence>
<keyword evidence="6" id="KW-1133">Transmembrane helix</keyword>
<reference evidence="12" key="1">
    <citation type="submission" date="2019-08" db="EMBL/GenBank/DDBJ databases">
        <title>The improved chromosome-level genome for the pearl oyster Pinctada fucata martensii using PacBio sequencing and Hi-C.</title>
        <authorList>
            <person name="Zheng Z."/>
        </authorList>
    </citation>
    <scope>NUCLEOTIDE SEQUENCE</scope>
    <source>
        <strain evidence="12">ZZ-2019</strain>
        <tissue evidence="12">Adductor muscle</tissue>
    </source>
</reference>
<keyword evidence="5 9" id="KW-0999">Mitochondrion inner membrane</keyword>
<feature type="signal peptide" evidence="11">
    <location>
        <begin position="1"/>
        <end position="17"/>
    </location>
</feature>
<dbReference type="GO" id="GO:0006850">
    <property type="term" value="P:pyruvate import into mitochondria"/>
    <property type="evidence" value="ECO:0007669"/>
    <property type="project" value="InterPro"/>
</dbReference>
<keyword evidence="13" id="KW-1185">Reference proteome</keyword>
<dbReference type="AlphaFoldDB" id="A0AA88Y2J5"/>
<comment type="similarity">
    <text evidence="2 9">Belongs to the mitochondrial pyruvate carrier (MPC) (TC 2.A.105) family.</text>
</comment>
<evidence type="ECO:0000256" key="4">
    <source>
        <dbReference type="ARBA" id="ARBA00022692"/>
    </source>
</evidence>
<keyword evidence="11" id="KW-0732">Signal</keyword>
<sequence>MTLTLCIIVANWGLPLAAIMDCKDKDPEMISGKMTLALAVYSSLFARFAWKVIPRNNLLLACHSTNIAAQVTQGCRFINYYYIQAPEARTKHHIEVVEEELHKHPESYPKIHPVEHPTHKQEEEEVKEFDKTYKLPKDEPHIKPTL</sequence>
<accession>A0AA88Y2J5</accession>
<comment type="function">
    <text evidence="9">Mediates the uptake of pyruvate into mitochondria.</text>
</comment>
<dbReference type="Proteomes" id="UP001186944">
    <property type="component" value="Unassembled WGS sequence"/>
</dbReference>
<evidence type="ECO:0000256" key="6">
    <source>
        <dbReference type="ARBA" id="ARBA00022989"/>
    </source>
</evidence>
<feature type="region of interest" description="Disordered" evidence="10">
    <location>
        <begin position="104"/>
        <end position="146"/>
    </location>
</feature>
<evidence type="ECO:0000256" key="9">
    <source>
        <dbReference type="RuleBase" id="RU363100"/>
    </source>
</evidence>
<comment type="caution">
    <text evidence="12">The sequence shown here is derived from an EMBL/GenBank/DDBJ whole genome shotgun (WGS) entry which is preliminary data.</text>
</comment>
<evidence type="ECO:0000256" key="7">
    <source>
        <dbReference type="ARBA" id="ARBA00023128"/>
    </source>
</evidence>
<proteinExistence type="inferred from homology"/>
<gene>
    <name evidence="12" type="ORF">FSP39_000232</name>
</gene>
<organism evidence="12 13">
    <name type="scientific">Pinctada imbricata</name>
    <name type="common">Atlantic pearl-oyster</name>
    <name type="synonym">Pinctada martensii</name>
    <dbReference type="NCBI Taxonomy" id="66713"/>
    <lineage>
        <taxon>Eukaryota</taxon>
        <taxon>Metazoa</taxon>
        <taxon>Spiralia</taxon>
        <taxon>Lophotrochozoa</taxon>
        <taxon>Mollusca</taxon>
        <taxon>Bivalvia</taxon>
        <taxon>Autobranchia</taxon>
        <taxon>Pteriomorphia</taxon>
        <taxon>Pterioida</taxon>
        <taxon>Pterioidea</taxon>
        <taxon>Pteriidae</taxon>
        <taxon>Pinctada</taxon>
    </lineage>
</organism>
<evidence type="ECO:0000256" key="1">
    <source>
        <dbReference type="ARBA" id="ARBA00004448"/>
    </source>
</evidence>
<keyword evidence="4" id="KW-0812">Transmembrane</keyword>
<dbReference type="InterPro" id="IPR005336">
    <property type="entry name" value="MPC"/>
</dbReference>
<evidence type="ECO:0000256" key="2">
    <source>
        <dbReference type="ARBA" id="ARBA00006416"/>
    </source>
</evidence>
<dbReference type="GO" id="GO:0005743">
    <property type="term" value="C:mitochondrial inner membrane"/>
    <property type="evidence" value="ECO:0007669"/>
    <property type="project" value="UniProtKB-SubCell"/>
</dbReference>
<keyword evidence="7 9" id="KW-0496">Mitochondrion</keyword>
<evidence type="ECO:0000256" key="10">
    <source>
        <dbReference type="SAM" id="MobiDB-lite"/>
    </source>
</evidence>
<evidence type="ECO:0000256" key="5">
    <source>
        <dbReference type="ARBA" id="ARBA00022792"/>
    </source>
</evidence>
<name>A0AA88Y2J5_PINIB</name>
<evidence type="ECO:0000256" key="8">
    <source>
        <dbReference type="ARBA" id="ARBA00023136"/>
    </source>
</evidence>
<comment type="subcellular location">
    <subcellularLocation>
        <location evidence="1 9">Mitochondrion inner membrane</location>
        <topology evidence="1 9">Multi-pass membrane protein</topology>
    </subcellularLocation>
</comment>
<feature type="chain" id="PRO_5041635800" description="Mitochondrial pyruvate carrier" evidence="11">
    <location>
        <begin position="18"/>
        <end position="146"/>
    </location>
</feature>
<keyword evidence="3 9" id="KW-0813">Transport</keyword>
<evidence type="ECO:0000256" key="11">
    <source>
        <dbReference type="SAM" id="SignalP"/>
    </source>
</evidence>
<dbReference type="EMBL" id="VSWD01000007">
    <property type="protein sequence ID" value="KAK3096446.1"/>
    <property type="molecule type" value="Genomic_DNA"/>
</dbReference>
<evidence type="ECO:0000313" key="12">
    <source>
        <dbReference type="EMBL" id="KAK3096446.1"/>
    </source>
</evidence>
<dbReference type="PANTHER" id="PTHR14154">
    <property type="entry name" value="UPF0041 BRAIN PROTEIN 44-RELATED"/>
    <property type="match status" value="1"/>
</dbReference>
<dbReference type="Pfam" id="PF03650">
    <property type="entry name" value="MPC"/>
    <property type="match status" value="1"/>
</dbReference>
<keyword evidence="8" id="KW-0472">Membrane</keyword>
<evidence type="ECO:0000313" key="13">
    <source>
        <dbReference type="Proteomes" id="UP001186944"/>
    </source>
</evidence>